<feature type="domain" description="PAC" evidence="2">
    <location>
        <begin position="225"/>
        <end position="281"/>
    </location>
</feature>
<dbReference type="PROSITE" id="PS50112">
    <property type="entry name" value="PAS"/>
    <property type="match status" value="1"/>
</dbReference>
<comment type="caution">
    <text evidence="3">The sequence shown here is derived from an EMBL/GenBank/DDBJ whole genome shotgun (WGS) entry which is preliminary data.</text>
</comment>
<dbReference type="CDD" id="cd00130">
    <property type="entry name" value="PAS"/>
    <property type="match status" value="1"/>
</dbReference>
<evidence type="ECO:0008006" key="5">
    <source>
        <dbReference type="Google" id="ProtNLM"/>
    </source>
</evidence>
<dbReference type="InterPro" id="IPR035965">
    <property type="entry name" value="PAS-like_dom_sf"/>
</dbReference>
<evidence type="ECO:0000313" key="3">
    <source>
        <dbReference type="EMBL" id="HCO26553.1"/>
    </source>
</evidence>
<evidence type="ECO:0000259" key="1">
    <source>
        <dbReference type="PROSITE" id="PS50112"/>
    </source>
</evidence>
<evidence type="ECO:0000259" key="2">
    <source>
        <dbReference type="PROSITE" id="PS50113"/>
    </source>
</evidence>
<protein>
    <recommendedName>
        <fullName evidence="5">PAS domain-containing protein</fullName>
    </recommendedName>
</protein>
<dbReference type="InterPro" id="IPR013656">
    <property type="entry name" value="PAS_4"/>
</dbReference>
<evidence type="ECO:0000313" key="4">
    <source>
        <dbReference type="Proteomes" id="UP000263642"/>
    </source>
</evidence>
<dbReference type="Pfam" id="PF08448">
    <property type="entry name" value="PAS_4"/>
    <property type="match status" value="1"/>
</dbReference>
<dbReference type="NCBIfam" id="TIGR00229">
    <property type="entry name" value="sensory_box"/>
    <property type="match status" value="1"/>
</dbReference>
<dbReference type="InterPro" id="IPR000700">
    <property type="entry name" value="PAS-assoc_C"/>
</dbReference>
<sequence>MEVATRETAKYLDLFRCLIVEFDANADYADILFEHHDDSLQSIVGKHRVRDFHTESERQKLLAGEQFFISDTLYPEQDSRIAENFQSINVRAYCNSAYITPQGIKFVISAVKREAYQWRPDELKLLQEITNRLCIRIERARAEAELADREAHLRRVINNQLGLVGVIGRDGRLLEVDDDSMKIAGLTREDVIGKHFAECAWWTYDEAVSQKMRESMQKAFAGEVVRYDVPLFAAGLGGAERRLMIDFMMAPVFNKNGEVEYLIPSGVDISERVAVENLHKETAARLESMFNSAVDGMITINAAGKMDSINPAALDL</sequence>
<dbReference type="SUPFAM" id="SSF55785">
    <property type="entry name" value="PYP-like sensor domain (PAS domain)"/>
    <property type="match status" value="2"/>
</dbReference>
<dbReference type="Gene3D" id="3.30.450.40">
    <property type="match status" value="1"/>
</dbReference>
<name>A0A3D3RCK1_9PLAN</name>
<organism evidence="3 4">
    <name type="scientific">Gimesia maris</name>
    <dbReference type="NCBI Taxonomy" id="122"/>
    <lineage>
        <taxon>Bacteria</taxon>
        <taxon>Pseudomonadati</taxon>
        <taxon>Planctomycetota</taxon>
        <taxon>Planctomycetia</taxon>
        <taxon>Planctomycetales</taxon>
        <taxon>Planctomycetaceae</taxon>
        <taxon>Gimesia</taxon>
    </lineage>
</organism>
<dbReference type="FunFam" id="3.30.450.20:FF:000155">
    <property type="entry name" value="Sensor histidine kinase TodS"/>
    <property type="match status" value="1"/>
</dbReference>
<dbReference type="Gene3D" id="3.30.450.20">
    <property type="entry name" value="PAS domain"/>
    <property type="match status" value="1"/>
</dbReference>
<dbReference type="Proteomes" id="UP000263642">
    <property type="component" value="Unassembled WGS sequence"/>
</dbReference>
<dbReference type="InterPro" id="IPR029016">
    <property type="entry name" value="GAF-like_dom_sf"/>
</dbReference>
<dbReference type="AlphaFoldDB" id="A0A3D3RCK1"/>
<dbReference type="InterPro" id="IPR000014">
    <property type="entry name" value="PAS"/>
</dbReference>
<reference evidence="3 4" key="1">
    <citation type="journal article" date="2018" name="Nat. Biotechnol.">
        <title>A standardized bacterial taxonomy based on genome phylogeny substantially revises the tree of life.</title>
        <authorList>
            <person name="Parks D.H."/>
            <person name="Chuvochina M."/>
            <person name="Waite D.W."/>
            <person name="Rinke C."/>
            <person name="Skarshewski A."/>
            <person name="Chaumeil P.A."/>
            <person name="Hugenholtz P."/>
        </authorList>
    </citation>
    <scope>NUCLEOTIDE SEQUENCE [LARGE SCALE GENOMIC DNA]</scope>
    <source>
        <strain evidence="3">UBA9375</strain>
    </source>
</reference>
<dbReference type="EMBL" id="DQAY01000162">
    <property type="protein sequence ID" value="HCO26553.1"/>
    <property type="molecule type" value="Genomic_DNA"/>
</dbReference>
<dbReference type="SMART" id="SM00091">
    <property type="entry name" value="PAS"/>
    <property type="match status" value="1"/>
</dbReference>
<feature type="non-terminal residue" evidence="3">
    <location>
        <position position="316"/>
    </location>
</feature>
<accession>A0A3D3RCK1</accession>
<dbReference type="PROSITE" id="PS50113">
    <property type="entry name" value="PAC"/>
    <property type="match status" value="1"/>
</dbReference>
<dbReference type="SUPFAM" id="SSF55781">
    <property type="entry name" value="GAF domain-like"/>
    <property type="match status" value="1"/>
</dbReference>
<feature type="domain" description="PAS" evidence="1">
    <location>
        <begin position="149"/>
        <end position="223"/>
    </location>
</feature>
<proteinExistence type="predicted"/>
<gene>
    <name evidence="3" type="ORF">DIT97_27400</name>
</gene>